<sequence>MTSPHNPLISALTTLYTLLVDLRYIPASTLVLPSSQTRRHPRNCINRSAAAQNGFSEEVIELAYQIPYIADEDYQVNYDTQPLCYLARVPEVSGEDNDKNNEPEEIEGEDAWEFARDPTFQDRLDLWTGHNILVLTRGGLYGVELIYDLDKRINNHGMAAFRNPRDLAVPPCHSMTSSQNPLYVWIRAFLALQNIPLDDDILIPREPEELGYPGDNASEGKMREWRERVEDAEKERGLKDVYVGCGWKTDTVDRVEDDAQLPIWEALEQARRRAGEEFRGEEFGERKEAWKGSL</sequence>
<dbReference type="EMBL" id="JYKN01002644">
    <property type="protein sequence ID" value="KKK15597.1"/>
    <property type="molecule type" value="Genomic_DNA"/>
</dbReference>
<dbReference type="Proteomes" id="UP000034947">
    <property type="component" value="Unassembled WGS sequence"/>
</dbReference>
<evidence type="ECO:0000313" key="2">
    <source>
        <dbReference type="Proteomes" id="UP000034947"/>
    </source>
</evidence>
<protein>
    <submittedName>
        <fullName evidence="1">Uncharacterized protein</fullName>
    </submittedName>
</protein>
<proteinExistence type="predicted"/>
<gene>
    <name evidence="1" type="ORF">AOCH_003682</name>
</gene>
<comment type="caution">
    <text evidence="1">The sequence shown here is derived from an EMBL/GenBank/DDBJ whole genome shotgun (WGS) entry which is preliminary data.</text>
</comment>
<dbReference type="OrthoDB" id="5416084at2759"/>
<name>A0A0F8WW73_9EURO</name>
<dbReference type="VEuPathDB" id="FungiDB:P175DRAFT_0502801"/>
<accession>A0A0F8WW73</accession>
<organism evidence="1 2">
    <name type="scientific">Aspergillus ochraceoroseus</name>
    <dbReference type="NCBI Taxonomy" id="138278"/>
    <lineage>
        <taxon>Eukaryota</taxon>
        <taxon>Fungi</taxon>
        <taxon>Dikarya</taxon>
        <taxon>Ascomycota</taxon>
        <taxon>Pezizomycotina</taxon>
        <taxon>Eurotiomycetes</taxon>
        <taxon>Eurotiomycetidae</taxon>
        <taxon>Eurotiales</taxon>
        <taxon>Aspergillaceae</taxon>
        <taxon>Aspergillus</taxon>
        <taxon>Aspergillus subgen. Nidulantes</taxon>
    </lineage>
</organism>
<evidence type="ECO:0000313" key="1">
    <source>
        <dbReference type="EMBL" id="KKK15597.1"/>
    </source>
</evidence>
<keyword evidence="2" id="KW-1185">Reference proteome</keyword>
<dbReference type="AlphaFoldDB" id="A0A0F8WW73"/>
<reference evidence="1 2" key="1">
    <citation type="submission" date="2015-02" db="EMBL/GenBank/DDBJ databases">
        <title>Draft Genome Sequences of Two Closely-Related Aflatoxigenic Aspergillus Species Obtained from the Cote d'Ivoire.</title>
        <authorList>
            <person name="Moore G.G."/>
            <person name="Beltz S.B."/>
            <person name="Mack B.M."/>
        </authorList>
    </citation>
    <scope>NUCLEOTIDE SEQUENCE [LARGE SCALE GENOMIC DNA]</scope>
    <source>
        <strain evidence="1 2">SRRC1432</strain>
    </source>
</reference>